<dbReference type="Proteomes" id="UP000595053">
    <property type="component" value="Chromosome"/>
</dbReference>
<evidence type="ECO:0000256" key="2">
    <source>
        <dbReference type="SAM" id="SignalP"/>
    </source>
</evidence>
<dbReference type="Pfam" id="PF01497">
    <property type="entry name" value="Peripla_BP_2"/>
    <property type="match status" value="1"/>
</dbReference>
<accession>A0A7M1QW19</accession>
<proteinExistence type="inferred from homology"/>
<sequence length="326" mass="34187">MNWKNIVKTVPAMVAAALALAGCSTSQPGPAPTTPHTVEVTTPAAEASSLAPDAEVAAFSHIVATSPEASDIALMLAGPEKVAAVSASSANPKMGQNPELARKVGKTLESGVKPDAEQILSFTPDLVVMTIRHDSESSVAEQLRAAEVEVLTYDGHEFDTPELYAEAVQKMGDKIGTPKKAAALTDEFMAKIRDIDAKVTKNKKTPSMLALMVRGGKILAMGPKNVVPGLAMRAGATNAGETAGLTRTTPIDAEMLLLANPEILFVEDFMGGGLGPFQELLKNPALAQVPAIKNNRVVLLPMNEASSTAGLQMYKGYATIMAEVQR</sequence>
<dbReference type="EMBL" id="CP063213">
    <property type="protein sequence ID" value="QOR45357.1"/>
    <property type="molecule type" value="Genomic_DNA"/>
</dbReference>
<evidence type="ECO:0000313" key="5">
    <source>
        <dbReference type="Proteomes" id="UP000595053"/>
    </source>
</evidence>
<dbReference type="SUPFAM" id="SSF53807">
    <property type="entry name" value="Helical backbone' metal receptor"/>
    <property type="match status" value="1"/>
</dbReference>
<comment type="similarity">
    <text evidence="1">Belongs to the bacterial solute-binding protein 8 family.</text>
</comment>
<gene>
    <name evidence="4" type="ORF">INS88_08850</name>
</gene>
<dbReference type="PROSITE" id="PS50983">
    <property type="entry name" value="FE_B12_PBP"/>
    <property type="match status" value="1"/>
</dbReference>
<dbReference type="AlphaFoldDB" id="A0A7M1QW19"/>
<dbReference type="PROSITE" id="PS51257">
    <property type="entry name" value="PROKAR_LIPOPROTEIN"/>
    <property type="match status" value="1"/>
</dbReference>
<dbReference type="RefSeq" id="WP_197550959.1">
    <property type="nucleotide sequence ID" value="NZ_CP063213.1"/>
</dbReference>
<name>A0A7M1QW19_9ACTO</name>
<feature type="chain" id="PRO_5039104388" evidence="2">
    <location>
        <begin position="22"/>
        <end position="326"/>
    </location>
</feature>
<dbReference type="InterPro" id="IPR050902">
    <property type="entry name" value="ABC_Transporter_SBP"/>
</dbReference>
<keyword evidence="5" id="KW-1185">Reference proteome</keyword>
<dbReference type="InterPro" id="IPR002491">
    <property type="entry name" value="ABC_transptr_periplasmic_BD"/>
</dbReference>
<protein>
    <submittedName>
        <fullName evidence="4">ABC transporter substrate-binding protein</fullName>
    </submittedName>
</protein>
<evidence type="ECO:0000259" key="3">
    <source>
        <dbReference type="PROSITE" id="PS50983"/>
    </source>
</evidence>
<dbReference type="Gene3D" id="3.40.50.1980">
    <property type="entry name" value="Nitrogenase molybdenum iron protein domain"/>
    <property type="match status" value="2"/>
</dbReference>
<keyword evidence="2" id="KW-0732">Signal</keyword>
<evidence type="ECO:0000256" key="1">
    <source>
        <dbReference type="ARBA" id="ARBA00008814"/>
    </source>
</evidence>
<dbReference type="PANTHER" id="PTHR30535:SF4">
    <property type="entry name" value="HEMIN-BINDING PERIPLASMIC PROTEIN HMUT"/>
    <property type="match status" value="1"/>
</dbReference>
<feature type="domain" description="Fe/B12 periplasmic-binding" evidence="3">
    <location>
        <begin position="61"/>
        <end position="326"/>
    </location>
</feature>
<evidence type="ECO:0000313" key="4">
    <source>
        <dbReference type="EMBL" id="QOR45357.1"/>
    </source>
</evidence>
<dbReference type="PANTHER" id="PTHR30535">
    <property type="entry name" value="VITAMIN B12-BINDING PROTEIN"/>
    <property type="match status" value="1"/>
</dbReference>
<feature type="signal peptide" evidence="2">
    <location>
        <begin position="1"/>
        <end position="21"/>
    </location>
</feature>
<organism evidence="4 5">
    <name type="scientific">Trueperella pecoris</name>
    <dbReference type="NCBI Taxonomy" id="2733571"/>
    <lineage>
        <taxon>Bacteria</taxon>
        <taxon>Bacillati</taxon>
        <taxon>Actinomycetota</taxon>
        <taxon>Actinomycetes</taxon>
        <taxon>Actinomycetales</taxon>
        <taxon>Actinomycetaceae</taxon>
        <taxon>Trueperella</taxon>
    </lineage>
</organism>
<reference evidence="4 5" key="1">
    <citation type="submission" date="2020-10" db="EMBL/GenBank/DDBJ databases">
        <title>Trueperella pecoris sp. nov. isolated from bovine and porcine specimens.</title>
        <authorList>
            <person name="Schoenecker L."/>
            <person name="Schnydrig P."/>
            <person name="Brodard I."/>
            <person name="Thomann A."/>
            <person name="Hemphill A."/>
            <person name="Rodriguez-Campos S."/>
            <person name="Perreten V."/>
            <person name="Jores J."/>
            <person name="Kittl S."/>
        </authorList>
    </citation>
    <scope>NUCLEOTIDE SEQUENCE [LARGE SCALE GENOMIC DNA]</scope>
    <source>
        <strain evidence="4 5">15A0121</strain>
    </source>
</reference>